<dbReference type="PANTHER" id="PTHR45690:SF7">
    <property type="entry name" value="NACHT, LRR AND PYD DOMAINS-CONTAINING PROTEIN 5"/>
    <property type="match status" value="1"/>
</dbReference>
<evidence type="ECO:0000259" key="2">
    <source>
        <dbReference type="Pfam" id="PF17776"/>
    </source>
</evidence>
<proteinExistence type="predicted"/>
<dbReference type="PANTHER" id="PTHR45690">
    <property type="entry name" value="NACHT, LRR AND PYD DOMAINS-CONTAINING PROTEIN 12"/>
    <property type="match status" value="1"/>
</dbReference>
<evidence type="ECO:0000313" key="3">
    <source>
        <dbReference type="EMBL" id="KAK2096401.1"/>
    </source>
</evidence>
<dbReference type="Proteomes" id="UP001266305">
    <property type="component" value="Unassembled WGS sequence"/>
</dbReference>
<dbReference type="InterPro" id="IPR041267">
    <property type="entry name" value="NLRP_HD2"/>
</dbReference>
<gene>
    <name evidence="3" type="ORF">P7K49_025435</name>
</gene>
<dbReference type="EMBL" id="JASSZA010000012">
    <property type="protein sequence ID" value="KAK2096401.1"/>
    <property type="molecule type" value="Genomic_DNA"/>
</dbReference>
<dbReference type="InterPro" id="IPR050637">
    <property type="entry name" value="NLRP_innate_immun_reg"/>
</dbReference>
<keyword evidence="4" id="KW-1185">Reference proteome</keyword>
<feature type="region of interest" description="Disordered" evidence="1">
    <location>
        <begin position="1"/>
        <end position="119"/>
    </location>
</feature>
<organism evidence="3 4">
    <name type="scientific">Saguinus oedipus</name>
    <name type="common">Cotton-top tamarin</name>
    <name type="synonym">Oedipomidas oedipus</name>
    <dbReference type="NCBI Taxonomy" id="9490"/>
    <lineage>
        <taxon>Eukaryota</taxon>
        <taxon>Metazoa</taxon>
        <taxon>Chordata</taxon>
        <taxon>Craniata</taxon>
        <taxon>Vertebrata</taxon>
        <taxon>Euteleostomi</taxon>
        <taxon>Mammalia</taxon>
        <taxon>Eutheria</taxon>
        <taxon>Euarchontoglires</taxon>
        <taxon>Primates</taxon>
        <taxon>Haplorrhini</taxon>
        <taxon>Platyrrhini</taxon>
        <taxon>Cebidae</taxon>
        <taxon>Callitrichinae</taxon>
        <taxon>Saguinus</taxon>
    </lineage>
</organism>
<comment type="caution">
    <text evidence="3">The sequence shown here is derived from an EMBL/GenBank/DDBJ whole genome shotgun (WGS) entry which is preliminary data.</text>
</comment>
<feature type="domain" description="NACHT LRR and PYD" evidence="2">
    <location>
        <begin position="150"/>
        <end position="235"/>
    </location>
</feature>
<reference evidence="3 4" key="1">
    <citation type="submission" date="2023-05" db="EMBL/GenBank/DDBJ databases">
        <title>B98-5 Cell Line De Novo Hybrid Assembly: An Optical Mapping Approach.</title>
        <authorList>
            <person name="Kananen K."/>
            <person name="Auerbach J.A."/>
            <person name="Kautto E."/>
            <person name="Blachly J.S."/>
        </authorList>
    </citation>
    <scope>NUCLEOTIDE SEQUENCE [LARGE SCALE GENOMIC DNA]</scope>
    <source>
        <strain evidence="3">B95-8</strain>
        <tissue evidence="3">Cell line</tissue>
    </source>
</reference>
<accession>A0ABQ9UH72</accession>
<evidence type="ECO:0000256" key="1">
    <source>
        <dbReference type="SAM" id="MobiDB-lite"/>
    </source>
</evidence>
<sequence>MGPRGGVRVPPELSSRTPKATGHAAPAPRKRPPPARRACDRGPGFGRKEEEAQPRAPRRLPRPGGKGRNPRPEASARRGQAPQGPSSGAARAPEDPTRSCGARSRFSPTRGASGRQAQHPHLPCALWQPSEQLHPPLGEAICTSKSSSDFCTALYYVLEGLDFEPVLCLLFKEKGKRLVELKQAGFHSHLLWMKRFLFGLMNEDVRRPLEVLLGCPVSLGVKQKLLHWVSLLGQQTNATS</sequence>
<protein>
    <recommendedName>
        <fullName evidence="2">NACHT LRR and PYD domain-containing protein</fullName>
    </recommendedName>
</protein>
<evidence type="ECO:0000313" key="4">
    <source>
        <dbReference type="Proteomes" id="UP001266305"/>
    </source>
</evidence>
<dbReference type="Pfam" id="PF17776">
    <property type="entry name" value="NLRC4_HD2"/>
    <property type="match status" value="1"/>
</dbReference>
<name>A0ABQ9UH72_SAGOE</name>